<dbReference type="Proteomes" id="UP000257109">
    <property type="component" value="Unassembled WGS sequence"/>
</dbReference>
<reference evidence="1" key="1">
    <citation type="submission" date="2018-05" db="EMBL/GenBank/DDBJ databases">
        <title>Draft genome of Mucuna pruriens seed.</title>
        <authorList>
            <person name="Nnadi N.E."/>
            <person name="Vos R."/>
            <person name="Hasami M.H."/>
            <person name="Devisetty U.K."/>
            <person name="Aguiy J.C."/>
        </authorList>
    </citation>
    <scope>NUCLEOTIDE SEQUENCE [LARGE SCALE GENOMIC DNA]</scope>
    <source>
        <strain evidence="1">JCA_2017</strain>
    </source>
</reference>
<dbReference type="EMBL" id="QJKJ01008529">
    <property type="protein sequence ID" value="RDX79486.1"/>
    <property type="molecule type" value="Genomic_DNA"/>
</dbReference>
<dbReference type="AlphaFoldDB" id="A0A371FMC5"/>
<evidence type="ECO:0000313" key="2">
    <source>
        <dbReference type="Proteomes" id="UP000257109"/>
    </source>
</evidence>
<evidence type="ECO:0008006" key="3">
    <source>
        <dbReference type="Google" id="ProtNLM"/>
    </source>
</evidence>
<gene>
    <name evidence="1" type="ORF">CR513_40087</name>
</gene>
<protein>
    <recommendedName>
        <fullName evidence="3">Copia protein</fullName>
    </recommendedName>
</protein>
<evidence type="ECO:0000313" key="1">
    <source>
        <dbReference type="EMBL" id="RDX79486.1"/>
    </source>
</evidence>
<name>A0A371FMC5_MUCPR</name>
<dbReference type="OrthoDB" id="2551793at2759"/>
<feature type="non-terminal residue" evidence="1">
    <location>
        <position position="1"/>
    </location>
</feature>
<comment type="caution">
    <text evidence="1">The sequence shown here is derived from an EMBL/GenBank/DDBJ whole genome shotgun (WGS) entry which is preliminary data.</text>
</comment>
<keyword evidence="2" id="KW-1185">Reference proteome</keyword>
<organism evidence="1 2">
    <name type="scientific">Mucuna pruriens</name>
    <name type="common">Velvet bean</name>
    <name type="synonym">Dolichos pruriens</name>
    <dbReference type="NCBI Taxonomy" id="157652"/>
    <lineage>
        <taxon>Eukaryota</taxon>
        <taxon>Viridiplantae</taxon>
        <taxon>Streptophyta</taxon>
        <taxon>Embryophyta</taxon>
        <taxon>Tracheophyta</taxon>
        <taxon>Spermatophyta</taxon>
        <taxon>Magnoliopsida</taxon>
        <taxon>eudicotyledons</taxon>
        <taxon>Gunneridae</taxon>
        <taxon>Pentapetalae</taxon>
        <taxon>rosids</taxon>
        <taxon>fabids</taxon>
        <taxon>Fabales</taxon>
        <taxon>Fabaceae</taxon>
        <taxon>Papilionoideae</taxon>
        <taxon>50 kb inversion clade</taxon>
        <taxon>NPAAA clade</taxon>
        <taxon>indigoferoid/millettioid clade</taxon>
        <taxon>Phaseoleae</taxon>
        <taxon>Mucuna</taxon>
    </lineage>
</organism>
<proteinExistence type="predicted"/>
<accession>A0A371FMC5</accession>
<sequence>MPTPVQPTPIRLNLSWQAKTNSTPTIPAREITTNPFRTINHIEIKHHFIEDYVQKGIFDLKFINLEQQLAYIFTKPFSEDKLIHIRNFLCMKFIKK</sequence>